<proteinExistence type="predicted"/>
<comment type="caution">
    <text evidence="2">The sequence shown here is derived from an EMBL/GenBank/DDBJ whole genome shotgun (WGS) entry which is preliminary data.</text>
</comment>
<dbReference type="RefSeq" id="WP_289166182.1">
    <property type="nucleotide sequence ID" value="NZ_JASZZN010000021.1"/>
</dbReference>
<dbReference type="InterPro" id="IPR050696">
    <property type="entry name" value="FtsA/MreB"/>
</dbReference>
<dbReference type="InterPro" id="IPR005883">
    <property type="entry name" value="PilM"/>
</dbReference>
<dbReference type="CDD" id="cd24049">
    <property type="entry name" value="ASKHA_NBD_PilM"/>
    <property type="match status" value="1"/>
</dbReference>
<dbReference type="SUPFAM" id="SSF53067">
    <property type="entry name" value="Actin-like ATPase domain"/>
    <property type="match status" value="1"/>
</dbReference>
<dbReference type="EMBL" id="JASZZN010000021">
    <property type="protein sequence ID" value="MDM4018373.1"/>
    <property type="molecule type" value="Genomic_DNA"/>
</dbReference>
<keyword evidence="3" id="KW-1185">Reference proteome</keyword>
<feature type="compositionally biased region" description="Low complexity" evidence="1">
    <location>
        <begin position="722"/>
        <end position="742"/>
    </location>
</feature>
<gene>
    <name evidence="2" type="primary">pilM</name>
    <name evidence="2" type="ORF">QTN89_23175</name>
</gene>
<protein>
    <submittedName>
        <fullName evidence="2">Type IV pilus assembly protein PilM</fullName>
    </submittedName>
</protein>
<evidence type="ECO:0000256" key="1">
    <source>
        <dbReference type="SAM" id="MobiDB-lite"/>
    </source>
</evidence>
<reference evidence="2 3" key="1">
    <citation type="submission" date="2023-06" db="EMBL/GenBank/DDBJ databases">
        <title>Roseiconus lacunae JC819 isolated from Gulf of Mannar region, Tamil Nadu.</title>
        <authorList>
            <person name="Pk S."/>
            <person name="Ch S."/>
            <person name="Ch V.R."/>
        </authorList>
    </citation>
    <scope>NUCLEOTIDE SEQUENCE [LARGE SCALE GENOMIC DNA]</scope>
    <source>
        <strain evidence="2 3">JC819</strain>
    </source>
</reference>
<feature type="region of interest" description="Disordered" evidence="1">
    <location>
        <begin position="713"/>
        <end position="806"/>
    </location>
</feature>
<dbReference type="Gene3D" id="3.30.420.40">
    <property type="match status" value="2"/>
</dbReference>
<dbReference type="NCBIfam" id="TIGR01175">
    <property type="entry name" value="pilM"/>
    <property type="match status" value="1"/>
</dbReference>
<accession>A0ABT7PPD5</accession>
<feature type="compositionally biased region" description="Low complexity" evidence="1">
    <location>
        <begin position="648"/>
        <end position="665"/>
    </location>
</feature>
<dbReference type="Proteomes" id="UP001239462">
    <property type="component" value="Unassembled WGS sequence"/>
</dbReference>
<feature type="region of interest" description="Disordered" evidence="1">
    <location>
        <begin position="639"/>
        <end position="674"/>
    </location>
</feature>
<evidence type="ECO:0000313" key="3">
    <source>
        <dbReference type="Proteomes" id="UP001239462"/>
    </source>
</evidence>
<dbReference type="InterPro" id="IPR043129">
    <property type="entry name" value="ATPase_NBD"/>
</dbReference>
<sequence length="806" mass="88858">MAKSSSVWGIEIGQSALKALRCSLVDGEVVADAFDLIEYPKILSQPEADPEELIADALNQLIERNDGMREKICMSVPGQSGLSKFFKPPPVEVKKISDLVRYEARQQIPFDLSEVVWDYQMMPGSMVEDGYALDCEVGLFAMKQQQAKRQMQPFNDANLEVDVVQLSPIALYNMVAYDRMNERLEGEVFNADDPPQSSVLLSIGTDSSDLIVTNGFRIWQRSMPIGGNHFTRQLTKDLKMTFAKAEHIKRNAREAVDPKLIFQTMRPVFNDLVTEVQRSIGFFRSIDRKAEIGELLVTGNTVKMPGLAAYLGKNLGFEVHVLDRFNRLSGEDVLSMPAFRDNATTFSVCYGLCLQGLGLSQVHASLVPQEIITERMIRAKKPWTVAALACLLFGMSTNFYFTQHSWQTSHDDIWKSSSQAVANMASYADDHRDQDSKLDKTLTYLNAVGKEIAGDAEKRVLWMELLRGVNQMIPRAKYEDGQLPSPKELPYEERIDFHITSFETKYYDEAALTAWFEKREERFEKEDKDWRAAMKVPKTEEEIAAGGTIEPPVGPAWVIELQGYHYFNDDTKVGLDGNNHTRRYLTTAFRDPSKLPQDVANRIIRLPNPNDPNDIKTYTPAELGISHPLVLNIETPYETKIPNPDYEPPMAGTTGAAAATNPAAGQEQDPDAEPQFFTPRRLDFVFQFVWTPKTYSERVEEKALKEAEAAELAAANGEAVDPATTATDPTAGSPAAADPSGTDPTGGQPAGTDPAGTNADEPSTAPDGTAPNGAAPDETAPTAVDPAAGQPVTDATTGDGPVASTP</sequence>
<dbReference type="PANTHER" id="PTHR32432:SF3">
    <property type="entry name" value="ETHANOLAMINE UTILIZATION PROTEIN EUTJ"/>
    <property type="match status" value="1"/>
</dbReference>
<dbReference type="Pfam" id="PF11104">
    <property type="entry name" value="PilM_2"/>
    <property type="match status" value="1"/>
</dbReference>
<name>A0ABT7PPD5_9BACT</name>
<dbReference type="PANTHER" id="PTHR32432">
    <property type="entry name" value="CELL DIVISION PROTEIN FTSA-RELATED"/>
    <property type="match status" value="1"/>
</dbReference>
<evidence type="ECO:0000313" key="2">
    <source>
        <dbReference type="EMBL" id="MDM4018373.1"/>
    </source>
</evidence>
<dbReference type="Gene3D" id="3.30.1490.300">
    <property type="match status" value="1"/>
</dbReference>
<organism evidence="2 3">
    <name type="scientific">Roseiconus lacunae</name>
    <dbReference type="NCBI Taxonomy" id="2605694"/>
    <lineage>
        <taxon>Bacteria</taxon>
        <taxon>Pseudomonadati</taxon>
        <taxon>Planctomycetota</taxon>
        <taxon>Planctomycetia</taxon>
        <taxon>Pirellulales</taxon>
        <taxon>Pirellulaceae</taxon>
        <taxon>Roseiconus</taxon>
    </lineage>
</organism>